<proteinExistence type="inferred from homology"/>
<dbReference type="InterPro" id="IPR000015">
    <property type="entry name" value="Fimb_usher"/>
</dbReference>
<dbReference type="Pfam" id="PF00577">
    <property type="entry name" value="Usher"/>
    <property type="match status" value="1"/>
</dbReference>
<reference evidence="13" key="1">
    <citation type="submission" date="2016-10" db="EMBL/GenBank/DDBJ databases">
        <authorList>
            <person name="Varghese N."/>
            <person name="Submissions S."/>
        </authorList>
    </citation>
    <scope>NUCLEOTIDE SEQUENCE [LARGE SCALE GENOMIC DNA]</scope>
    <source>
        <strain evidence="13">LMG 25555</strain>
    </source>
</reference>
<keyword evidence="3" id="KW-0813">Transport</keyword>
<dbReference type="InterPro" id="IPR025949">
    <property type="entry name" value="PapC-like_C"/>
</dbReference>
<dbReference type="InterPro" id="IPR025885">
    <property type="entry name" value="PapC_N"/>
</dbReference>
<feature type="region of interest" description="Disordered" evidence="9">
    <location>
        <begin position="556"/>
        <end position="601"/>
    </location>
</feature>
<comment type="subcellular location">
    <subcellularLocation>
        <location evidence="1">Cell outer membrane</location>
        <topology evidence="1">Multi-pass membrane protein</topology>
    </subcellularLocation>
</comment>
<dbReference type="GO" id="GO:0009279">
    <property type="term" value="C:cell outer membrane"/>
    <property type="evidence" value="ECO:0007669"/>
    <property type="project" value="UniProtKB-SubCell"/>
</dbReference>
<keyword evidence="14" id="KW-1185">Reference proteome</keyword>
<evidence type="ECO:0000313" key="13">
    <source>
        <dbReference type="EMBL" id="SEF03641.1"/>
    </source>
</evidence>
<evidence type="ECO:0000256" key="3">
    <source>
        <dbReference type="ARBA" id="ARBA00022448"/>
    </source>
</evidence>
<dbReference type="SUPFAM" id="SSF141729">
    <property type="entry name" value="FimD N-terminal domain-like"/>
    <property type="match status" value="1"/>
</dbReference>
<dbReference type="Proteomes" id="UP000183613">
    <property type="component" value="Unassembled WGS sequence"/>
</dbReference>
<dbReference type="Pfam" id="PF13953">
    <property type="entry name" value="PapC_C"/>
    <property type="match status" value="1"/>
</dbReference>
<evidence type="ECO:0000256" key="1">
    <source>
        <dbReference type="ARBA" id="ARBA00004571"/>
    </source>
</evidence>
<keyword evidence="6 10" id="KW-0732">Signal</keyword>
<feature type="chain" id="PRO_5010274630" evidence="10">
    <location>
        <begin position="36"/>
        <end position="807"/>
    </location>
</feature>
<dbReference type="Gene3D" id="2.60.40.3110">
    <property type="match status" value="1"/>
</dbReference>
<dbReference type="PANTHER" id="PTHR30451:SF8">
    <property type="entry name" value="FIMBRIAL USHER PROTEIN"/>
    <property type="match status" value="1"/>
</dbReference>
<evidence type="ECO:0000259" key="11">
    <source>
        <dbReference type="Pfam" id="PF13953"/>
    </source>
</evidence>
<dbReference type="Gene3D" id="3.10.20.410">
    <property type="match status" value="1"/>
</dbReference>
<evidence type="ECO:0000259" key="12">
    <source>
        <dbReference type="Pfam" id="PF13954"/>
    </source>
</evidence>
<evidence type="ECO:0000256" key="7">
    <source>
        <dbReference type="ARBA" id="ARBA00023136"/>
    </source>
</evidence>
<evidence type="ECO:0000256" key="9">
    <source>
        <dbReference type="SAM" id="MobiDB-lite"/>
    </source>
</evidence>
<organism evidence="13 14">
    <name type="scientific">Pseudomonas deceptionensis</name>
    <dbReference type="NCBI Taxonomy" id="882211"/>
    <lineage>
        <taxon>Bacteria</taxon>
        <taxon>Pseudomonadati</taxon>
        <taxon>Pseudomonadota</taxon>
        <taxon>Gammaproteobacteria</taxon>
        <taxon>Pseudomonadales</taxon>
        <taxon>Pseudomonadaceae</taxon>
        <taxon>Pseudomonas</taxon>
    </lineage>
</organism>
<dbReference type="GO" id="GO:0015473">
    <property type="term" value="F:fimbrial usher porin activity"/>
    <property type="evidence" value="ECO:0007669"/>
    <property type="project" value="InterPro"/>
</dbReference>
<dbReference type="EMBL" id="FNUD01000002">
    <property type="protein sequence ID" value="SEF03641.1"/>
    <property type="molecule type" value="Genomic_DNA"/>
</dbReference>
<evidence type="ECO:0000256" key="5">
    <source>
        <dbReference type="ARBA" id="ARBA00022692"/>
    </source>
</evidence>
<dbReference type="AlphaFoldDB" id="A0A1H5NS14"/>
<evidence type="ECO:0000256" key="10">
    <source>
        <dbReference type="SAM" id="SignalP"/>
    </source>
</evidence>
<feature type="signal peptide" evidence="10">
    <location>
        <begin position="1"/>
        <end position="35"/>
    </location>
</feature>
<comment type="caution">
    <text evidence="13">The sequence shown here is derived from an EMBL/GenBank/DDBJ whole genome shotgun (WGS) entry which is preliminary data.</text>
</comment>
<feature type="domain" description="PapC N-terminal" evidence="12">
    <location>
        <begin position="41"/>
        <end position="173"/>
    </location>
</feature>
<sequence>MPNQSHSAVNTRPARSVLSLALLTALSTQPLSALAAAGDVEFDIQAMQARGVDTKVAEWFRQAPRFMPGESTVALTVNGSARGRAKVRFDHDGQLCADKDFQRQAGLLSPPGFREDAACFDLKSAWPQAELNLNPGQERIDLVVPQQAVALYGTESGNWNHGGFASMLNYDAQYMDSDGSTGLNFTQLGSEAGFNLSDWIVRSRQTYTRFDGDTSMQHQAAYAQRSFTALKKVLQAGQISLSNSMFGTGQVLGMQLLPEAALTGNRGGAGLVEGIADSQSVVEVRQSGVLVYSTTVPAGPFRLQGLSLLNTRSDLDVTLTGSDGERRQFRVPASAFLLNGSAVAPGLSFGVGKLDQQGSSESPVLGTIANGWALNPYTTLNAGLLGSTPYRAAAVGADSQLFDSTLLSLQTTAAQDDKHGNNGVSVVTTLNHQATERIGLNVNARQQTSGYRELSDALQEEQIDETSRIRSQYGGGASWSDESLGSFSLSAARSMTFEGDATNYLRGGWSKQFGRAYVGASLEHDTGTRDSEADNRFYLTVNIPFGNGSSVSSYLNSASKGSRGGVRYSDRTSQDRGWSLSSDRDIQNRRTANTGTVDMTTPFSQLNASLSHDSDSNSSWSARASGGIVAHDGGVTLSPYRVGDTFGVAKVGDEVGVRVETPAGPTWTDGKGYAVLPSLNGYRRSAIQVDTRSLAKNVDIGNAWQETEAARGSVSYVNFDVVRTRRVLVDVRDAQDKPLPHGASVFDAAGNFVTVVGNQGSVFIPDASTSDTLEVQTSGATICSFSLSLPVKTDMSGLYETASAVCR</sequence>
<dbReference type="PANTHER" id="PTHR30451">
    <property type="entry name" value="OUTER MEMBRANE USHER PROTEIN"/>
    <property type="match status" value="1"/>
</dbReference>
<evidence type="ECO:0000313" key="14">
    <source>
        <dbReference type="Proteomes" id="UP000183613"/>
    </source>
</evidence>
<dbReference type="Pfam" id="PF13954">
    <property type="entry name" value="PapC_N"/>
    <property type="match status" value="1"/>
</dbReference>
<feature type="compositionally biased region" description="Polar residues" evidence="9">
    <location>
        <begin position="589"/>
        <end position="601"/>
    </location>
</feature>
<dbReference type="InterPro" id="IPR037224">
    <property type="entry name" value="PapC_N_sf"/>
</dbReference>
<name>A0A1H5NS14_PSEDM</name>
<dbReference type="Gene3D" id="2.60.40.2070">
    <property type="match status" value="1"/>
</dbReference>
<protein>
    <submittedName>
        <fullName evidence="13">Outer membrane usher protein FimD/PapC</fullName>
    </submittedName>
</protein>
<accession>A0A1H5NS14</accession>
<keyword evidence="5" id="KW-0812">Transmembrane</keyword>
<evidence type="ECO:0000256" key="4">
    <source>
        <dbReference type="ARBA" id="ARBA00022452"/>
    </source>
</evidence>
<evidence type="ECO:0000256" key="6">
    <source>
        <dbReference type="ARBA" id="ARBA00022729"/>
    </source>
</evidence>
<comment type="similarity">
    <text evidence="2">Belongs to the fimbrial export usher family.</text>
</comment>
<keyword evidence="4" id="KW-1134">Transmembrane beta strand</keyword>
<keyword evidence="8" id="KW-0998">Cell outer membrane</keyword>
<evidence type="ECO:0000256" key="8">
    <source>
        <dbReference type="ARBA" id="ARBA00023237"/>
    </source>
</evidence>
<dbReference type="GO" id="GO:0009297">
    <property type="term" value="P:pilus assembly"/>
    <property type="evidence" value="ECO:0007669"/>
    <property type="project" value="InterPro"/>
</dbReference>
<dbReference type="InterPro" id="IPR043142">
    <property type="entry name" value="PapC-like_C_sf"/>
</dbReference>
<gene>
    <name evidence="13" type="ORF">SAMN04489800_3818</name>
</gene>
<dbReference type="InterPro" id="IPR042186">
    <property type="entry name" value="FimD_plug_dom"/>
</dbReference>
<feature type="domain" description="PapC-like C-terminal" evidence="11">
    <location>
        <begin position="728"/>
        <end position="790"/>
    </location>
</feature>
<keyword evidence="7" id="KW-0472">Membrane</keyword>
<evidence type="ECO:0000256" key="2">
    <source>
        <dbReference type="ARBA" id="ARBA00008064"/>
    </source>
</evidence>
<dbReference type="Gene3D" id="2.60.40.2610">
    <property type="entry name" value="Outer membrane usher protein FimD, plug domain"/>
    <property type="match status" value="1"/>
</dbReference>